<protein>
    <submittedName>
        <fullName evidence="10">Sugar transferase</fullName>
    </submittedName>
</protein>
<dbReference type="EMBL" id="RQVQ01000011">
    <property type="protein sequence ID" value="RRJ91254.1"/>
    <property type="molecule type" value="Genomic_DNA"/>
</dbReference>
<dbReference type="RefSeq" id="WP_125018522.1">
    <property type="nucleotide sequence ID" value="NZ_RQVQ01000011.1"/>
</dbReference>
<organism evidence="10 11">
    <name type="scientific">Paenimyroides tangerinum</name>
    <dbReference type="NCBI Taxonomy" id="2488728"/>
    <lineage>
        <taxon>Bacteria</taxon>
        <taxon>Pseudomonadati</taxon>
        <taxon>Bacteroidota</taxon>
        <taxon>Flavobacteriia</taxon>
        <taxon>Flavobacteriales</taxon>
        <taxon>Flavobacteriaceae</taxon>
        <taxon>Paenimyroides</taxon>
    </lineage>
</organism>
<dbReference type="InterPro" id="IPR003362">
    <property type="entry name" value="Bact_transf"/>
</dbReference>
<dbReference type="PANTHER" id="PTHR30576:SF4">
    <property type="entry name" value="UNDECAPRENYL-PHOSPHATE GALACTOSE PHOSPHOTRANSFERASE"/>
    <property type="match status" value="1"/>
</dbReference>
<feature type="transmembrane region" description="Helical" evidence="8">
    <location>
        <begin position="146"/>
        <end position="163"/>
    </location>
</feature>
<gene>
    <name evidence="10" type="ORF">EG240_06175</name>
</gene>
<dbReference type="PANTHER" id="PTHR30576">
    <property type="entry name" value="COLANIC BIOSYNTHESIS UDP-GLUCOSE LIPID CARRIER TRANSFERASE"/>
    <property type="match status" value="1"/>
</dbReference>
<evidence type="ECO:0000313" key="11">
    <source>
        <dbReference type="Proteomes" id="UP000275719"/>
    </source>
</evidence>
<evidence type="ECO:0000256" key="8">
    <source>
        <dbReference type="SAM" id="Phobius"/>
    </source>
</evidence>
<comment type="caution">
    <text evidence="10">The sequence shown here is derived from an EMBL/GenBank/DDBJ whole genome shotgun (WGS) entry which is preliminary data.</text>
</comment>
<evidence type="ECO:0000313" key="10">
    <source>
        <dbReference type="EMBL" id="RRJ91254.1"/>
    </source>
</evidence>
<dbReference type="PROSITE" id="PS51257">
    <property type="entry name" value="PROKAR_LIPOPROTEIN"/>
    <property type="match status" value="1"/>
</dbReference>
<keyword evidence="4 10" id="KW-0808">Transferase</keyword>
<dbReference type="AlphaFoldDB" id="A0A3P3W977"/>
<evidence type="ECO:0000256" key="1">
    <source>
        <dbReference type="ARBA" id="ARBA00004236"/>
    </source>
</evidence>
<sequence>MSRLIAFILLLILLPFLVIVSCIIIIFEQESAFFIQERIGIKKLPFRLIKLRTMKDNQITFVGSILRKTGIDEIPQLINILKGEMNFIGPRPLTQNDIERLGWQTEYYKNRWNVKPGLTGLAQLSPICHKKMSFFLDSYYVKNRKITLDFCILFMSFLVLFIGKQNVKNVISKRQN</sequence>
<comment type="subcellular location">
    <subcellularLocation>
        <location evidence="1">Cell membrane</location>
    </subcellularLocation>
</comment>
<evidence type="ECO:0000256" key="2">
    <source>
        <dbReference type="ARBA" id="ARBA00006464"/>
    </source>
</evidence>
<dbReference type="GO" id="GO:0016780">
    <property type="term" value="F:phosphotransferase activity, for other substituted phosphate groups"/>
    <property type="evidence" value="ECO:0007669"/>
    <property type="project" value="TreeGrafter"/>
</dbReference>
<evidence type="ECO:0000259" key="9">
    <source>
        <dbReference type="Pfam" id="PF02397"/>
    </source>
</evidence>
<accession>A0A3P3W977</accession>
<evidence type="ECO:0000256" key="7">
    <source>
        <dbReference type="ARBA" id="ARBA00023136"/>
    </source>
</evidence>
<evidence type="ECO:0000256" key="6">
    <source>
        <dbReference type="ARBA" id="ARBA00022989"/>
    </source>
</evidence>
<dbReference type="OrthoDB" id="9808602at2"/>
<evidence type="ECO:0000256" key="4">
    <source>
        <dbReference type="ARBA" id="ARBA00022679"/>
    </source>
</evidence>
<dbReference type="Pfam" id="PF02397">
    <property type="entry name" value="Bac_transf"/>
    <property type="match status" value="1"/>
</dbReference>
<keyword evidence="6 8" id="KW-1133">Transmembrane helix</keyword>
<proteinExistence type="inferred from homology"/>
<keyword evidence="5 8" id="KW-0812">Transmembrane</keyword>
<dbReference type="Proteomes" id="UP000275719">
    <property type="component" value="Unassembled WGS sequence"/>
</dbReference>
<feature type="domain" description="Bacterial sugar transferase" evidence="9">
    <location>
        <begin position="4"/>
        <end position="161"/>
    </location>
</feature>
<keyword evidence="11" id="KW-1185">Reference proteome</keyword>
<evidence type="ECO:0000256" key="5">
    <source>
        <dbReference type="ARBA" id="ARBA00022692"/>
    </source>
</evidence>
<name>A0A3P3W977_9FLAO</name>
<evidence type="ECO:0000256" key="3">
    <source>
        <dbReference type="ARBA" id="ARBA00022475"/>
    </source>
</evidence>
<reference evidence="10 11" key="1">
    <citation type="submission" date="2018-11" db="EMBL/GenBank/DDBJ databases">
        <title>Flavobacterium sp. nov., YIM 102701-2 draft genome.</title>
        <authorList>
            <person name="Li G."/>
            <person name="Jiang Y."/>
        </authorList>
    </citation>
    <scope>NUCLEOTIDE SEQUENCE [LARGE SCALE GENOMIC DNA]</scope>
    <source>
        <strain evidence="10 11">YIM 102701-2</strain>
    </source>
</reference>
<keyword evidence="3" id="KW-1003">Cell membrane</keyword>
<keyword evidence="7 8" id="KW-0472">Membrane</keyword>
<dbReference type="GO" id="GO:0005886">
    <property type="term" value="C:plasma membrane"/>
    <property type="evidence" value="ECO:0007669"/>
    <property type="project" value="UniProtKB-SubCell"/>
</dbReference>
<comment type="similarity">
    <text evidence="2">Belongs to the bacterial sugar transferase family.</text>
</comment>